<dbReference type="AlphaFoldDB" id="A0A2T3AWQ4"/>
<dbReference type="EMBL" id="KZ679014">
    <property type="protein sequence ID" value="PSS13105.1"/>
    <property type="molecule type" value="Genomic_DNA"/>
</dbReference>
<dbReference type="RefSeq" id="XP_024719096.1">
    <property type="nucleotide sequence ID" value="XM_024866896.1"/>
</dbReference>
<gene>
    <name evidence="2" type="ORF">M430DRAFT_36255</name>
</gene>
<accession>A0A2T3AWQ4</accession>
<evidence type="ECO:0000256" key="1">
    <source>
        <dbReference type="SAM" id="MobiDB-lite"/>
    </source>
</evidence>
<evidence type="ECO:0000313" key="2">
    <source>
        <dbReference type="EMBL" id="PSS13105.1"/>
    </source>
</evidence>
<organism evidence="2 3">
    <name type="scientific">Amorphotheca resinae ATCC 22711</name>
    <dbReference type="NCBI Taxonomy" id="857342"/>
    <lineage>
        <taxon>Eukaryota</taxon>
        <taxon>Fungi</taxon>
        <taxon>Dikarya</taxon>
        <taxon>Ascomycota</taxon>
        <taxon>Pezizomycotina</taxon>
        <taxon>Leotiomycetes</taxon>
        <taxon>Helotiales</taxon>
        <taxon>Amorphothecaceae</taxon>
        <taxon>Amorphotheca</taxon>
    </lineage>
</organism>
<feature type="region of interest" description="Disordered" evidence="1">
    <location>
        <begin position="278"/>
        <end position="367"/>
    </location>
</feature>
<proteinExistence type="predicted"/>
<name>A0A2T3AWQ4_AMORE</name>
<feature type="compositionally biased region" description="Basic and acidic residues" evidence="1">
    <location>
        <begin position="308"/>
        <end position="322"/>
    </location>
</feature>
<protein>
    <submittedName>
        <fullName evidence="2">Uncharacterized protein</fullName>
    </submittedName>
</protein>
<dbReference type="OrthoDB" id="5378435at2759"/>
<dbReference type="GeneID" id="36574977"/>
<feature type="region of interest" description="Disordered" evidence="1">
    <location>
        <begin position="35"/>
        <end position="73"/>
    </location>
</feature>
<dbReference type="STRING" id="857342.A0A2T3AWQ4"/>
<dbReference type="InParanoid" id="A0A2T3AWQ4"/>
<feature type="compositionally biased region" description="Acidic residues" evidence="1">
    <location>
        <begin position="329"/>
        <end position="348"/>
    </location>
</feature>
<feature type="compositionally biased region" description="Polar residues" evidence="1">
    <location>
        <begin position="296"/>
        <end position="305"/>
    </location>
</feature>
<feature type="compositionally biased region" description="Low complexity" evidence="1">
    <location>
        <begin position="59"/>
        <end position="68"/>
    </location>
</feature>
<reference evidence="2 3" key="1">
    <citation type="journal article" date="2018" name="New Phytol.">
        <title>Comparative genomics and transcriptomics depict ericoid mycorrhizal fungi as versatile saprotrophs and plant mutualists.</title>
        <authorList>
            <person name="Martino E."/>
            <person name="Morin E."/>
            <person name="Grelet G.A."/>
            <person name="Kuo A."/>
            <person name="Kohler A."/>
            <person name="Daghino S."/>
            <person name="Barry K.W."/>
            <person name="Cichocki N."/>
            <person name="Clum A."/>
            <person name="Dockter R.B."/>
            <person name="Hainaut M."/>
            <person name="Kuo R.C."/>
            <person name="LaButti K."/>
            <person name="Lindahl B.D."/>
            <person name="Lindquist E.A."/>
            <person name="Lipzen A."/>
            <person name="Khouja H.R."/>
            <person name="Magnuson J."/>
            <person name="Murat C."/>
            <person name="Ohm R.A."/>
            <person name="Singer S.W."/>
            <person name="Spatafora J.W."/>
            <person name="Wang M."/>
            <person name="Veneault-Fourrey C."/>
            <person name="Henrissat B."/>
            <person name="Grigoriev I.V."/>
            <person name="Martin F.M."/>
            <person name="Perotto S."/>
        </authorList>
    </citation>
    <scope>NUCLEOTIDE SEQUENCE [LARGE SCALE GENOMIC DNA]</scope>
    <source>
        <strain evidence="2 3">ATCC 22711</strain>
    </source>
</reference>
<dbReference type="Proteomes" id="UP000241818">
    <property type="component" value="Unassembled WGS sequence"/>
</dbReference>
<keyword evidence="3" id="KW-1185">Reference proteome</keyword>
<evidence type="ECO:0000313" key="3">
    <source>
        <dbReference type="Proteomes" id="UP000241818"/>
    </source>
</evidence>
<sequence length="408" mass="45095">MTSPNYDASAYGRHAVGYSSLETLPYVDEASNFGRRCSRGSGGPRAVGSMRIVKSNGTSSSPRSSMGLSRRRTVMTDARRRIATVDRGVTPEGFGSNDGLHFRTKSNRPLSWHPSSIQQMGSSNCPAPGRNINNEFYIFDLPPTPAPYSRYASPAPAFPPLPLPFSSYDQQQYPYPDAPRQYPSNPNYIYQPQNLGHQVPKYISAPAGSTHAPVYSHSNWSSFPRKVFEKPTAPPTPEKFFPIQHPGPALPTDEAIPYRPLSDTEAEEDGEILRGLGLYDNPEAEKVAPSDPQLDNYRSSMSQLVGTDYRREPAGKGLKLEETWNPPTPDDDYDNNDGNEQDAEGEDEDKTKTWRRPQRIPPRSQHKTTTAVTILAISSPNLIPLLDITTITAGYEMIGANSKFGKDT</sequence>